<evidence type="ECO:0000313" key="1">
    <source>
        <dbReference type="EMBL" id="AES62615.1"/>
    </source>
</evidence>
<sequence length="95" mass="10854">MIRKMINFICLQETMWVDQKSVGDQTIDLKFMVEQDTLNIISTYTPQVRGFEGLHMGYGLDDVKPKGNSILGFLTTLDLTISNACFKKIEKHLII</sequence>
<evidence type="ECO:0000313" key="2">
    <source>
        <dbReference type="EnsemblPlants" id="AES62615"/>
    </source>
</evidence>
<reference evidence="2" key="3">
    <citation type="submission" date="2015-04" db="UniProtKB">
        <authorList>
            <consortium name="EnsemblPlants"/>
        </authorList>
    </citation>
    <scope>IDENTIFICATION</scope>
    <source>
        <strain evidence="2">cv. Jemalong A17</strain>
    </source>
</reference>
<gene>
    <name evidence="1" type="ordered locus">MTR_1g102080</name>
</gene>
<keyword evidence="3" id="KW-1185">Reference proteome</keyword>
<dbReference type="HOGENOM" id="CLU_2375967_0_0_1"/>
<accession>G7IC46</accession>
<dbReference type="AlphaFoldDB" id="G7IC46"/>
<protein>
    <submittedName>
        <fullName evidence="1 2">Uncharacterized protein</fullName>
    </submittedName>
</protein>
<dbReference type="EnsemblPlants" id="AES62615">
    <property type="protein sequence ID" value="AES62615"/>
    <property type="gene ID" value="MTR_1g102080"/>
</dbReference>
<proteinExistence type="predicted"/>
<reference evidence="1 3" key="2">
    <citation type="journal article" date="2014" name="BMC Genomics">
        <title>An improved genome release (version Mt4.0) for the model legume Medicago truncatula.</title>
        <authorList>
            <person name="Tang H."/>
            <person name="Krishnakumar V."/>
            <person name="Bidwell S."/>
            <person name="Rosen B."/>
            <person name="Chan A."/>
            <person name="Zhou S."/>
            <person name="Gentzbittel L."/>
            <person name="Childs K.L."/>
            <person name="Yandell M."/>
            <person name="Gundlach H."/>
            <person name="Mayer K.F."/>
            <person name="Schwartz D.C."/>
            <person name="Town C.D."/>
        </authorList>
    </citation>
    <scope>GENOME REANNOTATION</scope>
    <source>
        <strain evidence="2 3">cv. Jemalong A17</strain>
    </source>
</reference>
<reference evidence="1 3" key="1">
    <citation type="journal article" date="2011" name="Nature">
        <title>The Medicago genome provides insight into the evolution of rhizobial symbioses.</title>
        <authorList>
            <person name="Young N.D."/>
            <person name="Debelle F."/>
            <person name="Oldroyd G.E."/>
            <person name="Geurts R."/>
            <person name="Cannon S.B."/>
            <person name="Udvardi M.K."/>
            <person name="Benedito V.A."/>
            <person name="Mayer K.F."/>
            <person name="Gouzy J."/>
            <person name="Schoof H."/>
            <person name="Van de Peer Y."/>
            <person name="Proost S."/>
            <person name="Cook D.R."/>
            <person name="Meyers B.C."/>
            <person name="Spannagl M."/>
            <person name="Cheung F."/>
            <person name="De Mita S."/>
            <person name="Krishnakumar V."/>
            <person name="Gundlach H."/>
            <person name="Zhou S."/>
            <person name="Mudge J."/>
            <person name="Bharti A.K."/>
            <person name="Murray J.D."/>
            <person name="Naoumkina M.A."/>
            <person name="Rosen B."/>
            <person name="Silverstein K.A."/>
            <person name="Tang H."/>
            <person name="Rombauts S."/>
            <person name="Zhao P.X."/>
            <person name="Zhou P."/>
            <person name="Barbe V."/>
            <person name="Bardou P."/>
            <person name="Bechner M."/>
            <person name="Bellec A."/>
            <person name="Berger A."/>
            <person name="Berges H."/>
            <person name="Bidwell S."/>
            <person name="Bisseling T."/>
            <person name="Choisne N."/>
            <person name="Couloux A."/>
            <person name="Denny R."/>
            <person name="Deshpande S."/>
            <person name="Dai X."/>
            <person name="Doyle J.J."/>
            <person name="Dudez A.M."/>
            <person name="Farmer A.D."/>
            <person name="Fouteau S."/>
            <person name="Franken C."/>
            <person name="Gibelin C."/>
            <person name="Gish J."/>
            <person name="Goldstein S."/>
            <person name="Gonzalez A.J."/>
            <person name="Green P.J."/>
            <person name="Hallab A."/>
            <person name="Hartog M."/>
            <person name="Hua A."/>
            <person name="Humphray S.J."/>
            <person name="Jeong D.H."/>
            <person name="Jing Y."/>
            <person name="Jocker A."/>
            <person name="Kenton S.M."/>
            <person name="Kim D.J."/>
            <person name="Klee K."/>
            <person name="Lai H."/>
            <person name="Lang C."/>
            <person name="Lin S."/>
            <person name="Macmil S.L."/>
            <person name="Magdelenat G."/>
            <person name="Matthews L."/>
            <person name="McCorrison J."/>
            <person name="Monaghan E.L."/>
            <person name="Mun J.H."/>
            <person name="Najar F.Z."/>
            <person name="Nicholson C."/>
            <person name="Noirot C."/>
            <person name="O'Bleness M."/>
            <person name="Paule C.R."/>
            <person name="Poulain J."/>
            <person name="Prion F."/>
            <person name="Qin B."/>
            <person name="Qu C."/>
            <person name="Retzel E.F."/>
            <person name="Riddle C."/>
            <person name="Sallet E."/>
            <person name="Samain S."/>
            <person name="Samson N."/>
            <person name="Sanders I."/>
            <person name="Saurat O."/>
            <person name="Scarpelli C."/>
            <person name="Schiex T."/>
            <person name="Segurens B."/>
            <person name="Severin A.J."/>
            <person name="Sherrier D.J."/>
            <person name="Shi R."/>
            <person name="Sims S."/>
            <person name="Singer S.R."/>
            <person name="Sinharoy S."/>
            <person name="Sterck L."/>
            <person name="Viollet A."/>
            <person name="Wang B.B."/>
            <person name="Wang K."/>
            <person name="Wang M."/>
            <person name="Wang X."/>
            <person name="Warfsmann J."/>
            <person name="Weissenbach J."/>
            <person name="White D.D."/>
            <person name="White J.D."/>
            <person name="Wiley G.B."/>
            <person name="Wincker P."/>
            <person name="Xing Y."/>
            <person name="Yang L."/>
            <person name="Yao Z."/>
            <person name="Ying F."/>
            <person name="Zhai J."/>
            <person name="Zhou L."/>
            <person name="Zuber A."/>
            <person name="Denarie J."/>
            <person name="Dixon R.A."/>
            <person name="May G.D."/>
            <person name="Schwartz D.C."/>
            <person name="Rogers J."/>
            <person name="Quetier F."/>
            <person name="Town C.D."/>
            <person name="Roe B.A."/>
        </authorList>
    </citation>
    <scope>NUCLEOTIDE SEQUENCE [LARGE SCALE GENOMIC DNA]</scope>
    <source>
        <strain evidence="1">A17</strain>
        <strain evidence="2 3">cv. Jemalong A17</strain>
    </source>
</reference>
<dbReference type="PaxDb" id="3880-AES62615"/>
<dbReference type="EMBL" id="CM001217">
    <property type="protein sequence ID" value="AES62615.1"/>
    <property type="molecule type" value="Genomic_DNA"/>
</dbReference>
<name>G7IC46_MEDTR</name>
<evidence type="ECO:0000313" key="3">
    <source>
        <dbReference type="Proteomes" id="UP000002051"/>
    </source>
</evidence>
<organism evidence="1 3">
    <name type="scientific">Medicago truncatula</name>
    <name type="common">Barrel medic</name>
    <name type="synonym">Medicago tribuloides</name>
    <dbReference type="NCBI Taxonomy" id="3880"/>
    <lineage>
        <taxon>Eukaryota</taxon>
        <taxon>Viridiplantae</taxon>
        <taxon>Streptophyta</taxon>
        <taxon>Embryophyta</taxon>
        <taxon>Tracheophyta</taxon>
        <taxon>Spermatophyta</taxon>
        <taxon>Magnoliopsida</taxon>
        <taxon>eudicotyledons</taxon>
        <taxon>Gunneridae</taxon>
        <taxon>Pentapetalae</taxon>
        <taxon>rosids</taxon>
        <taxon>fabids</taxon>
        <taxon>Fabales</taxon>
        <taxon>Fabaceae</taxon>
        <taxon>Papilionoideae</taxon>
        <taxon>50 kb inversion clade</taxon>
        <taxon>NPAAA clade</taxon>
        <taxon>Hologalegina</taxon>
        <taxon>IRL clade</taxon>
        <taxon>Trifolieae</taxon>
        <taxon>Medicago</taxon>
    </lineage>
</organism>
<dbReference type="Proteomes" id="UP000002051">
    <property type="component" value="Unassembled WGS sequence"/>
</dbReference>